<feature type="compositionally biased region" description="Pro residues" evidence="1">
    <location>
        <begin position="40"/>
        <end position="52"/>
    </location>
</feature>
<feature type="compositionally biased region" description="Basic and acidic residues" evidence="1">
    <location>
        <begin position="93"/>
        <end position="102"/>
    </location>
</feature>
<reference evidence="2" key="1">
    <citation type="submission" date="2022-08" db="UniProtKB">
        <authorList>
            <consortium name="EnsemblMetazoa"/>
        </authorList>
    </citation>
    <scope>IDENTIFICATION</scope>
</reference>
<sequence length="267" mass="29059">MYIPGTVRIQPQLAGRREEGYELKKEGSGREQDGGGQRQPLPPVAPLPPPDVPDVGEQGEQVEDAAGQVGPPDDARHRLGVDRVGRKQQPGDGHARPARRQEVAGQLHHQPGCERVQQHVDQVVAERFEPVQQVVELEAGDAQRPVGAVRARVHERCAPEVVVQHLRPAARTEHVRIAKDRSSATKKEKRIHPAAATVTQILNTWTTILQRSSGSLTRNIHDAMKSTLSVRNICTTACAAVLLLGKQSGQETSEPDAPEDTETGRSS</sequence>
<dbReference type="AlphaFoldDB" id="A0A8W7P9H0"/>
<feature type="region of interest" description="Disordered" evidence="1">
    <location>
        <begin position="1"/>
        <end position="109"/>
    </location>
</feature>
<feature type="compositionally biased region" description="Basic and acidic residues" evidence="1">
    <location>
        <begin position="15"/>
        <end position="33"/>
    </location>
</feature>
<evidence type="ECO:0000256" key="1">
    <source>
        <dbReference type="SAM" id="MobiDB-lite"/>
    </source>
</evidence>
<dbReference type="Proteomes" id="UP000075882">
    <property type="component" value="Unassembled WGS sequence"/>
</dbReference>
<protein>
    <submittedName>
        <fullName evidence="2">Uncharacterized protein</fullName>
    </submittedName>
</protein>
<organism evidence="2">
    <name type="scientific">Anopheles coluzzii</name>
    <name type="common">African malaria mosquito</name>
    <dbReference type="NCBI Taxonomy" id="1518534"/>
    <lineage>
        <taxon>Eukaryota</taxon>
        <taxon>Metazoa</taxon>
        <taxon>Ecdysozoa</taxon>
        <taxon>Arthropoda</taxon>
        <taxon>Hexapoda</taxon>
        <taxon>Insecta</taxon>
        <taxon>Pterygota</taxon>
        <taxon>Neoptera</taxon>
        <taxon>Endopterygota</taxon>
        <taxon>Diptera</taxon>
        <taxon>Nematocera</taxon>
        <taxon>Culicoidea</taxon>
        <taxon>Culicidae</taxon>
        <taxon>Anophelinae</taxon>
        <taxon>Anopheles</taxon>
    </lineage>
</organism>
<name>A0A8W7P9H0_ANOCL</name>
<accession>A0A8W7P9H0</accession>
<proteinExistence type="predicted"/>
<dbReference type="EnsemblMetazoa" id="ACOM027284-RA">
    <property type="protein sequence ID" value="ACOM027284-PA.1"/>
    <property type="gene ID" value="ACOM027284"/>
</dbReference>
<feature type="compositionally biased region" description="Basic and acidic residues" evidence="1">
    <location>
        <begin position="73"/>
        <end position="85"/>
    </location>
</feature>
<evidence type="ECO:0000313" key="2">
    <source>
        <dbReference type="EnsemblMetazoa" id="ACOM027284-PA.1"/>
    </source>
</evidence>
<feature type="region of interest" description="Disordered" evidence="1">
    <location>
        <begin position="246"/>
        <end position="267"/>
    </location>
</feature>